<sequence length="191" mass="20162">MTTIRTRAAVPPLEGARGRPAVHRVARPLAGRSLRRRLVVVAPDVVETARFAGGWLVDRVLAGWEATVLCAEEGDPLPLRILGAASAPLGPAVYSAVLRAKPHAVAVHAALYGRDPRIRRLVDEAAAAGTDEVVLWGGPRLLDPAAAGMMPHRPSRAARVFKARALLAAAADPGSVEPVEIFRKAGPLAWP</sequence>
<organism evidence="1 2">
    <name type="scientific">Actinocorallia herbida</name>
    <dbReference type="NCBI Taxonomy" id="58109"/>
    <lineage>
        <taxon>Bacteria</taxon>
        <taxon>Bacillati</taxon>
        <taxon>Actinomycetota</taxon>
        <taxon>Actinomycetes</taxon>
        <taxon>Streptosporangiales</taxon>
        <taxon>Thermomonosporaceae</taxon>
        <taxon>Actinocorallia</taxon>
    </lineage>
</organism>
<dbReference type="Proteomes" id="UP000272400">
    <property type="component" value="Unassembled WGS sequence"/>
</dbReference>
<keyword evidence="2" id="KW-1185">Reference proteome</keyword>
<reference evidence="1 2" key="1">
    <citation type="submission" date="2018-11" db="EMBL/GenBank/DDBJ databases">
        <title>Sequencing the genomes of 1000 actinobacteria strains.</title>
        <authorList>
            <person name="Klenk H.-P."/>
        </authorList>
    </citation>
    <scope>NUCLEOTIDE SEQUENCE [LARGE SCALE GENOMIC DNA]</scope>
    <source>
        <strain evidence="1 2">DSM 44254</strain>
    </source>
</reference>
<gene>
    <name evidence="1" type="ORF">EDD29_2732</name>
</gene>
<proteinExistence type="predicted"/>
<dbReference type="EMBL" id="RJKE01000001">
    <property type="protein sequence ID" value="ROO85192.1"/>
    <property type="molecule type" value="Genomic_DNA"/>
</dbReference>
<dbReference type="AlphaFoldDB" id="A0A3N1CV68"/>
<dbReference type="RefSeq" id="WP_211359702.1">
    <property type="nucleotide sequence ID" value="NZ_RJKE01000001.1"/>
</dbReference>
<protein>
    <submittedName>
        <fullName evidence="1">Uncharacterized protein</fullName>
    </submittedName>
</protein>
<accession>A0A3N1CV68</accession>
<comment type="caution">
    <text evidence="1">The sequence shown here is derived from an EMBL/GenBank/DDBJ whole genome shotgun (WGS) entry which is preliminary data.</text>
</comment>
<name>A0A3N1CV68_9ACTN</name>
<evidence type="ECO:0000313" key="2">
    <source>
        <dbReference type="Proteomes" id="UP000272400"/>
    </source>
</evidence>
<evidence type="ECO:0000313" key="1">
    <source>
        <dbReference type="EMBL" id="ROO85192.1"/>
    </source>
</evidence>